<proteinExistence type="predicted"/>
<evidence type="ECO:0000313" key="2">
    <source>
        <dbReference type="Proteomes" id="UP000054845"/>
    </source>
</evidence>
<dbReference type="EMBL" id="CCYA01000199">
    <property type="protein sequence ID" value="CEH13097.1"/>
    <property type="molecule type" value="Genomic_DNA"/>
</dbReference>
<reference evidence="1 2" key="1">
    <citation type="submission" date="2014-09" db="EMBL/GenBank/DDBJ databases">
        <authorList>
            <person name="Magalhaes I.L.F."/>
            <person name="Oliveira U."/>
            <person name="Santos F.R."/>
            <person name="Vidigal T.H.D.A."/>
            <person name="Brescovit A.D."/>
            <person name="Santos A.J."/>
        </authorList>
    </citation>
    <scope>NUCLEOTIDE SEQUENCE [LARGE SCALE GENOMIC DNA]</scope>
</reference>
<sequence>MKSEDVVTACNAAHKFAALHAAHDVLGEFGSVFVRRCYDFDARLCIFDIPPGCYEPILLLHFFNSEGPLLPPENTRHAYCVRGRGSLTPPATVQHHENILGVPSNDEWGRVRRPHRPFGLRLDVRTPDKTFHAYGAGDSRARELAMAASQTNWCQQGEGYNVRFEHVFELNWPNFEWAVGRGWQLFPGREKMIVDDKERSRVFRLHKIGYEAFGGVRFGGMLLRQVRYH</sequence>
<keyword evidence="2" id="KW-1185">Reference proteome</keyword>
<evidence type="ECO:0000313" key="1">
    <source>
        <dbReference type="EMBL" id="CEH13097.1"/>
    </source>
</evidence>
<protein>
    <submittedName>
        <fullName evidence="1">Uncharacterized protein</fullName>
    </submittedName>
</protein>
<dbReference type="AlphaFoldDB" id="A0A0P1BBI1"/>
<dbReference type="Proteomes" id="UP000054845">
    <property type="component" value="Unassembled WGS sequence"/>
</dbReference>
<name>A0A0P1BBI1_9BASI</name>
<accession>A0A0P1BBI1</accession>
<organism evidence="1 2">
    <name type="scientific">Ceraceosorus bombacis</name>
    <dbReference type="NCBI Taxonomy" id="401625"/>
    <lineage>
        <taxon>Eukaryota</taxon>
        <taxon>Fungi</taxon>
        <taxon>Dikarya</taxon>
        <taxon>Basidiomycota</taxon>
        <taxon>Ustilaginomycotina</taxon>
        <taxon>Exobasidiomycetes</taxon>
        <taxon>Ceraceosorales</taxon>
        <taxon>Ceraceosoraceae</taxon>
        <taxon>Ceraceosorus</taxon>
    </lineage>
</organism>
<dbReference type="OrthoDB" id="10554591at2759"/>